<reference evidence="4" key="1">
    <citation type="submission" date="2022-07" db="EMBL/GenBank/DDBJ databases">
        <title>Phylogenomic reconstructions and comparative analyses of Kickxellomycotina fungi.</title>
        <authorList>
            <person name="Reynolds N.K."/>
            <person name="Stajich J.E."/>
            <person name="Barry K."/>
            <person name="Grigoriev I.V."/>
            <person name="Crous P."/>
            <person name="Smith M.E."/>
        </authorList>
    </citation>
    <scope>NUCLEOTIDE SEQUENCE</scope>
    <source>
        <strain evidence="4">RSA 567</strain>
    </source>
</reference>
<comment type="similarity">
    <text evidence="1">Belongs to the SAPS family.</text>
</comment>
<feature type="region of interest" description="Disordered" evidence="3">
    <location>
        <begin position="366"/>
        <end position="405"/>
    </location>
</feature>
<feature type="region of interest" description="Disordered" evidence="3">
    <location>
        <begin position="676"/>
        <end position="703"/>
    </location>
</feature>
<evidence type="ECO:0000256" key="1">
    <source>
        <dbReference type="ARBA" id="ARBA00006180"/>
    </source>
</evidence>
<protein>
    <submittedName>
        <fullName evidence="4">Sporulation-induced protein</fullName>
    </submittedName>
</protein>
<dbReference type="SUPFAM" id="SSF48371">
    <property type="entry name" value="ARM repeat"/>
    <property type="match status" value="1"/>
</dbReference>
<feature type="compositionally biased region" description="Polar residues" evidence="3">
    <location>
        <begin position="899"/>
        <end position="910"/>
    </location>
</feature>
<evidence type="ECO:0000256" key="2">
    <source>
        <dbReference type="ARBA" id="ARBA00023306"/>
    </source>
</evidence>
<dbReference type="GO" id="GO:0019903">
    <property type="term" value="F:protein phosphatase binding"/>
    <property type="evidence" value="ECO:0007669"/>
    <property type="project" value="InterPro"/>
</dbReference>
<evidence type="ECO:0000256" key="3">
    <source>
        <dbReference type="SAM" id="MobiDB-lite"/>
    </source>
</evidence>
<organism evidence="4 5">
    <name type="scientific">Dimargaris verticillata</name>
    <dbReference type="NCBI Taxonomy" id="2761393"/>
    <lineage>
        <taxon>Eukaryota</taxon>
        <taxon>Fungi</taxon>
        <taxon>Fungi incertae sedis</taxon>
        <taxon>Zoopagomycota</taxon>
        <taxon>Kickxellomycotina</taxon>
        <taxon>Dimargaritomycetes</taxon>
        <taxon>Dimargaritales</taxon>
        <taxon>Dimargaritaceae</taxon>
        <taxon>Dimargaris</taxon>
    </lineage>
</organism>
<feature type="compositionally biased region" description="Polar residues" evidence="3">
    <location>
        <begin position="846"/>
        <end position="874"/>
    </location>
</feature>
<feature type="compositionally biased region" description="Acidic residues" evidence="3">
    <location>
        <begin position="684"/>
        <end position="703"/>
    </location>
</feature>
<feature type="compositionally biased region" description="Basic and acidic residues" evidence="3">
    <location>
        <begin position="775"/>
        <end position="786"/>
    </location>
</feature>
<feature type="region of interest" description="Disordered" evidence="3">
    <location>
        <begin position="607"/>
        <end position="639"/>
    </location>
</feature>
<feature type="compositionally biased region" description="Polar residues" evidence="3">
    <location>
        <begin position="761"/>
        <end position="770"/>
    </location>
</feature>
<keyword evidence="2" id="KW-0131">Cell cycle</keyword>
<feature type="compositionally biased region" description="Low complexity" evidence="3">
    <location>
        <begin position="884"/>
        <end position="894"/>
    </location>
</feature>
<dbReference type="PANTHER" id="PTHR12634">
    <property type="entry name" value="SIT4 YEAST -ASSOCIATING PROTEIN-RELATED"/>
    <property type="match status" value="1"/>
</dbReference>
<keyword evidence="5" id="KW-1185">Reference proteome</keyword>
<dbReference type="GO" id="GO:0005634">
    <property type="term" value="C:nucleus"/>
    <property type="evidence" value="ECO:0007669"/>
    <property type="project" value="TreeGrafter"/>
</dbReference>
<accession>A0A9W8EB03</accession>
<comment type="caution">
    <text evidence="4">The sequence shown here is derived from an EMBL/GenBank/DDBJ whole genome shotgun (WGS) entry which is preliminary data.</text>
</comment>
<sequence length="910" mass="100070">MFFRLGFHQPSKINQLLDQSEPRLEDFLEEEALLQEIRGECSRLLDYLCEPGVVAQLLDYVVGDEFGSHKPRYTYLASEVLSVEKTPFAAVVTGHPNLINQLWSYLRRPSPLGFLQASYFSRVMCAFLQQEPLRMLEYIKAQKDVVPHFLAHIETSAITDLLLKLVSLEEIPEGAGIAEWLSSEDLIAKLVDLLDPHNDPDTHSMAGQVLLDIISISQCNNIEQPSIGTNCLVEELRSEEVVSRIIDYMLDLEAPNSTSTLVNGVFIFIELIRRNYSDSELSPQQFKPDYPGPNLMIPVDLSELMRVISHRLGQFKHLLIHPRHLATIHNPAFDKSPPLGFERLRVCELFAELLHCSGMYKLNVSPSQAAGPAESAPDQAKDRVDDPMSVSPPKPTPLEVSASDPTPAVVDEAQQNTMATSDSGSAPTPTVENQSGQPTDESRMPVGQLLKWKLIEHAVVPTCLDLFFEFPWNNFLHSVVFDMLHQILNLPLGLECNRSLVLSIFRDAKLTFRIAAAHRLNHAECEKPKGVRFGYMGHLTGIAEEVVRLFERVSSPLLDQLQEFMNNEEWQEYVAALREAKERDRLPLGGERPMPTDNMLAGLQDTSYLEPQGDDMDEDVCDEDDDDDDDDADGSGIIRSGMGGIGGLGLLGGVGAGIEGDQFVRYLSHQITSDLPDHLAGGSSDDDDDHDDDQLDDDGDDDAEIEWISEYRKELTFDRNMSASDHSKNLTALAAPQAAGSSQMPTVASALSEGAVFTNRRSSLGDFSNSSDEDLPTREEISDQGRSKAPAHAAPKDAAGSELLTVADWSADFQQSFDMQTDDKSSPFAETITEEGFDFQADDSAATKQANDASPTAEATQDSAAASLNTTTAPVGNDDDDFADFQQADAIAAQPPTPLEQTSSSDVSKA</sequence>
<proteinExistence type="inferred from homology"/>
<feature type="compositionally biased region" description="Low complexity" evidence="3">
    <location>
        <begin position="788"/>
        <end position="798"/>
    </location>
</feature>
<evidence type="ECO:0000313" key="4">
    <source>
        <dbReference type="EMBL" id="KAJ1974758.1"/>
    </source>
</evidence>
<name>A0A9W8EB03_9FUNG</name>
<dbReference type="InterPro" id="IPR016024">
    <property type="entry name" value="ARM-type_fold"/>
</dbReference>
<feature type="region of interest" description="Disordered" evidence="3">
    <location>
        <begin position="761"/>
        <end position="800"/>
    </location>
</feature>
<dbReference type="AlphaFoldDB" id="A0A9W8EB03"/>
<feature type="compositionally biased region" description="Acidic residues" evidence="3">
    <location>
        <begin position="612"/>
        <end position="633"/>
    </location>
</feature>
<feature type="compositionally biased region" description="Polar residues" evidence="3">
    <location>
        <begin position="417"/>
        <end position="439"/>
    </location>
</feature>
<dbReference type="Pfam" id="PF04499">
    <property type="entry name" value="SAPS"/>
    <property type="match status" value="1"/>
</dbReference>
<dbReference type="GO" id="GO:0005829">
    <property type="term" value="C:cytosol"/>
    <property type="evidence" value="ECO:0007669"/>
    <property type="project" value="TreeGrafter"/>
</dbReference>
<dbReference type="Proteomes" id="UP001151582">
    <property type="component" value="Unassembled WGS sequence"/>
</dbReference>
<dbReference type="GO" id="GO:0019888">
    <property type="term" value="F:protein phosphatase regulator activity"/>
    <property type="evidence" value="ECO:0007669"/>
    <property type="project" value="TreeGrafter"/>
</dbReference>
<dbReference type="EMBL" id="JANBQB010000611">
    <property type="protein sequence ID" value="KAJ1974758.1"/>
    <property type="molecule type" value="Genomic_DNA"/>
</dbReference>
<gene>
    <name evidence="4" type="primary">SIT4</name>
    <name evidence="4" type="ORF">H4R34_004599</name>
</gene>
<dbReference type="PANTHER" id="PTHR12634:SF8">
    <property type="entry name" value="FIERY MOUNTAIN, ISOFORM D"/>
    <property type="match status" value="1"/>
</dbReference>
<feature type="region of interest" description="Disordered" evidence="3">
    <location>
        <begin position="817"/>
        <end position="910"/>
    </location>
</feature>
<dbReference type="InterPro" id="IPR007587">
    <property type="entry name" value="SAPS"/>
</dbReference>
<feature type="region of interest" description="Disordered" evidence="3">
    <location>
        <begin position="417"/>
        <end position="443"/>
    </location>
</feature>
<feature type="compositionally biased region" description="Acidic residues" evidence="3">
    <location>
        <begin position="832"/>
        <end position="841"/>
    </location>
</feature>
<evidence type="ECO:0000313" key="5">
    <source>
        <dbReference type="Proteomes" id="UP001151582"/>
    </source>
</evidence>
<dbReference type="OrthoDB" id="295029at2759"/>